<sequence length="178" mass="20961">MHCWKTINLEKQFGFYRVFLLSCLTMMMVFSIIYVPIDLFFSKSLYDNHLLTFMVGLLSIYPLHKFFHLLPFMPYARQIKCKCLRKLQIVPIVSLRVDLPISKYRYIVALISPFIIINSTLLLGCIYFTHHAHYFTILLAYHTGICAIDLIYAKQLMYSPKNALIEENDDGFEILIFQ</sequence>
<reference evidence="3" key="1">
    <citation type="journal article" date="2019" name="Int. J. Syst. Evol. Microbiol.">
        <title>The Global Catalogue of Microorganisms (GCM) 10K type strain sequencing project: providing services to taxonomists for standard genome sequencing and annotation.</title>
        <authorList>
            <consortium name="The Broad Institute Genomics Platform"/>
            <consortium name="The Broad Institute Genome Sequencing Center for Infectious Disease"/>
            <person name="Wu L."/>
            <person name="Ma J."/>
        </authorList>
    </citation>
    <scope>NUCLEOTIDE SEQUENCE [LARGE SCALE GENOMIC DNA]</scope>
    <source>
        <strain evidence="3">KCTC 3913</strain>
    </source>
</reference>
<evidence type="ECO:0000313" key="3">
    <source>
        <dbReference type="Proteomes" id="UP001597506"/>
    </source>
</evidence>
<keyword evidence="1" id="KW-0812">Transmembrane</keyword>
<dbReference type="Proteomes" id="UP001597506">
    <property type="component" value="Unassembled WGS sequence"/>
</dbReference>
<feature type="transmembrane region" description="Helical" evidence="1">
    <location>
        <begin position="135"/>
        <end position="153"/>
    </location>
</feature>
<protein>
    <submittedName>
        <fullName evidence="2">DUF3267 domain-containing protein</fullName>
    </submittedName>
</protein>
<feature type="transmembrane region" description="Helical" evidence="1">
    <location>
        <begin position="106"/>
        <end position="129"/>
    </location>
</feature>
<organism evidence="2 3">
    <name type="scientific">Bacillus seohaeanensis</name>
    <dbReference type="NCBI Taxonomy" id="284580"/>
    <lineage>
        <taxon>Bacteria</taxon>
        <taxon>Bacillati</taxon>
        <taxon>Bacillota</taxon>
        <taxon>Bacilli</taxon>
        <taxon>Bacillales</taxon>
        <taxon>Bacillaceae</taxon>
        <taxon>Bacillus</taxon>
    </lineage>
</organism>
<feature type="transmembrane region" description="Helical" evidence="1">
    <location>
        <begin position="15"/>
        <end position="37"/>
    </location>
</feature>
<dbReference type="InterPro" id="IPR021683">
    <property type="entry name" value="DUF3267"/>
</dbReference>
<dbReference type="Pfam" id="PF11667">
    <property type="entry name" value="DUF3267"/>
    <property type="match status" value="1"/>
</dbReference>
<comment type="caution">
    <text evidence="2">The sequence shown here is derived from an EMBL/GenBank/DDBJ whole genome shotgun (WGS) entry which is preliminary data.</text>
</comment>
<keyword evidence="1" id="KW-1133">Transmembrane helix</keyword>
<dbReference type="EMBL" id="JBHUMF010000023">
    <property type="protein sequence ID" value="MFD2681043.1"/>
    <property type="molecule type" value="Genomic_DNA"/>
</dbReference>
<gene>
    <name evidence="2" type="ORF">ACFSUL_09830</name>
</gene>
<keyword evidence="1" id="KW-0472">Membrane</keyword>
<accession>A0ABW5RQV5</accession>
<evidence type="ECO:0000313" key="2">
    <source>
        <dbReference type="EMBL" id="MFD2681043.1"/>
    </source>
</evidence>
<proteinExistence type="predicted"/>
<feature type="transmembrane region" description="Helical" evidence="1">
    <location>
        <begin position="49"/>
        <end position="70"/>
    </location>
</feature>
<keyword evidence="3" id="KW-1185">Reference proteome</keyword>
<dbReference type="RefSeq" id="WP_377934914.1">
    <property type="nucleotide sequence ID" value="NZ_JBHUMF010000023.1"/>
</dbReference>
<name>A0ABW5RQV5_9BACI</name>
<evidence type="ECO:0000256" key="1">
    <source>
        <dbReference type="SAM" id="Phobius"/>
    </source>
</evidence>